<dbReference type="InterPro" id="IPR001261">
    <property type="entry name" value="ArgE/DapE_CS"/>
</dbReference>
<name>A0A4Q9VUY8_9HYPH</name>
<comment type="caution">
    <text evidence="4">The sequence shown here is derived from an EMBL/GenBank/DDBJ whole genome shotgun (WGS) entry which is preliminary data.</text>
</comment>
<accession>A0A4Q9VUY8</accession>
<keyword evidence="5" id="KW-1185">Reference proteome</keyword>
<dbReference type="Gene3D" id="3.40.630.10">
    <property type="entry name" value="Zn peptidases"/>
    <property type="match status" value="1"/>
</dbReference>
<keyword evidence="2 4" id="KW-0378">Hydrolase</keyword>
<dbReference type="RefSeq" id="WP_131306860.1">
    <property type="nucleotide sequence ID" value="NZ_SJFN01000005.1"/>
</dbReference>
<dbReference type="Gene3D" id="3.30.70.360">
    <property type="match status" value="1"/>
</dbReference>
<protein>
    <submittedName>
        <fullName evidence="4">Zn-dependent hydrolase</fullName>
    </submittedName>
</protein>
<dbReference type="SUPFAM" id="SSF53187">
    <property type="entry name" value="Zn-dependent exopeptidases"/>
    <property type="match status" value="1"/>
</dbReference>
<dbReference type="EMBL" id="SJFN01000005">
    <property type="protein sequence ID" value="TBW40041.1"/>
    <property type="molecule type" value="Genomic_DNA"/>
</dbReference>
<evidence type="ECO:0000313" key="4">
    <source>
        <dbReference type="EMBL" id="TBW40041.1"/>
    </source>
</evidence>
<evidence type="ECO:0000256" key="3">
    <source>
        <dbReference type="PIRSR" id="PIRSR001235-1"/>
    </source>
</evidence>
<dbReference type="PROSITE" id="PS00758">
    <property type="entry name" value="ARGE_DAPE_CPG2_1"/>
    <property type="match status" value="1"/>
</dbReference>
<dbReference type="PANTHER" id="PTHR32494:SF5">
    <property type="entry name" value="ALLANTOATE AMIDOHYDROLASE"/>
    <property type="match status" value="1"/>
</dbReference>
<dbReference type="AlphaFoldDB" id="A0A4Q9VUY8"/>
<feature type="binding site" evidence="3">
    <location>
        <position position="127"/>
    </location>
    <ligand>
        <name>Zn(2+)</name>
        <dbReference type="ChEBI" id="CHEBI:29105"/>
        <label>2</label>
    </ligand>
</feature>
<evidence type="ECO:0000256" key="1">
    <source>
        <dbReference type="ARBA" id="ARBA00006153"/>
    </source>
</evidence>
<dbReference type="GO" id="GO:0046872">
    <property type="term" value="F:metal ion binding"/>
    <property type="evidence" value="ECO:0007669"/>
    <property type="project" value="UniProtKB-KW"/>
</dbReference>
<feature type="binding site" evidence="3">
    <location>
        <position position="81"/>
    </location>
    <ligand>
        <name>Zn(2+)</name>
        <dbReference type="ChEBI" id="CHEBI:29105"/>
        <label>1</label>
    </ligand>
</feature>
<dbReference type="InterPro" id="IPR010158">
    <property type="entry name" value="Amidase_Cbmase"/>
</dbReference>
<comment type="similarity">
    <text evidence="1">Belongs to the peptidase M20 family.</text>
</comment>
<dbReference type="GO" id="GO:0016813">
    <property type="term" value="F:hydrolase activity, acting on carbon-nitrogen (but not peptide) bonds, in linear amidines"/>
    <property type="evidence" value="ECO:0007669"/>
    <property type="project" value="InterPro"/>
</dbReference>
<feature type="binding site" evidence="3">
    <location>
        <position position="188"/>
    </location>
    <ligand>
        <name>Zn(2+)</name>
        <dbReference type="ChEBI" id="CHEBI:29105"/>
        <label>1</label>
    </ligand>
</feature>
<feature type="binding site" evidence="3">
    <location>
        <position position="380"/>
    </location>
    <ligand>
        <name>Zn(2+)</name>
        <dbReference type="ChEBI" id="CHEBI:29105"/>
        <label>2</label>
    </ligand>
</feature>
<dbReference type="InterPro" id="IPR036264">
    <property type="entry name" value="Bact_exopeptidase_dim_dom"/>
</dbReference>
<feature type="binding site" evidence="3">
    <location>
        <position position="92"/>
    </location>
    <ligand>
        <name>Zn(2+)</name>
        <dbReference type="ChEBI" id="CHEBI:29105"/>
        <label>2</label>
    </ligand>
</feature>
<proteinExistence type="inferred from homology"/>
<sequence>MIPPVDIARLSARLAALGRVGALDGGGVSRLALTAADGAGRALVVEWMRAAELEVVVDPIGNIFATRPGIEPGPSVMIGSHIDTVATGGLYDGNLGVLAGLEVLAALDDGAIATRRPVTVAVFTNEEGARFQPDMLGSLVHVGGLDLAAALEVRSIDGTRLGDDLERIGFAGTAPLGGVTAAAYLELHIEQGPVLEAEGVEIGVVEGVQGISWTEVTLGGRSSHAGCTPMRLRHDAGLAAARIAAGVGEIARAIGGDMVGTVGSLRLKPDLVNVIAQTAVMTVDLRHPDEATLVEAEGRLAGLVARVAAEERVDAATRSLARFAPVAFDPALVARVEATAARLGHSHRRMPSGAGHDAQMLARVCPAAMIFVPSVDGLSHNVREHTDPADLARGLGVLATLALELAGPVDAPKPEEI</sequence>
<feature type="binding site" evidence="3">
    <location>
        <position position="92"/>
    </location>
    <ligand>
        <name>Zn(2+)</name>
        <dbReference type="ChEBI" id="CHEBI:29105"/>
        <label>1</label>
    </ligand>
</feature>
<comment type="cofactor">
    <cofactor evidence="3">
        <name>Zn(2+)</name>
        <dbReference type="ChEBI" id="CHEBI:29105"/>
    </cofactor>
    <text evidence="3">Binds 2 Zn(2+) ions per subunit.</text>
</comment>
<keyword evidence="3" id="KW-0862">Zinc</keyword>
<keyword evidence="3" id="KW-0479">Metal-binding</keyword>
<dbReference type="InterPro" id="IPR002933">
    <property type="entry name" value="Peptidase_M20"/>
</dbReference>
<reference evidence="4 5" key="1">
    <citation type="submission" date="2019-02" db="EMBL/GenBank/DDBJ databases">
        <title>Siculibacillus lacustris gen. nov., sp. nov., a new rosette-forming bacterium isolated from a freshwater crater lake (Lake St. Ana, Romania).</title>
        <authorList>
            <person name="Felfoldi T."/>
            <person name="Marton Z."/>
            <person name="Szabo A."/>
            <person name="Mentes A."/>
            <person name="Boka K."/>
            <person name="Marialigeti K."/>
            <person name="Mathe I."/>
            <person name="Koncz M."/>
            <person name="Schumann P."/>
            <person name="Toth E."/>
        </authorList>
    </citation>
    <scope>NUCLEOTIDE SEQUENCE [LARGE SCALE GENOMIC DNA]</scope>
    <source>
        <strain evidence="4 5">SA-279</strain>
    </source>
</reference>
<organism evidence="4 5">
    <name type="scientific">Siculibacillus lacustris</name>
    <dbReference type="NCBI Taxonomy" id="1549641"/>
    <lineage>
        <taxon>Bacteria</taxon>
        <taxon>Pseudomonadati</taxon>
        <taxon>Pseudomonadota</taxon>
        <taxon>Alphaproteobacteria</taxon>
        <taxon>Hyphomicrobiales</taxon>
        <taxon>Ancalomicrobiaceae</taxon>
        <taxon>Siculibacillus</taxon>
    </lineage>
</organism>
<dbReference type="CDD" id="cd03884">
    <property type="entry name" value="M20_bAS"/>
    <property type="match status" value="1"/>
</dbReference>
<evidence type="ECO:0000313" key="5">
    <source>
        <dbReference type="Proteomes" id="UP000292781"/>
    </source>
</evidence>
<dbReference type="SUPFAM" id="SSF55031">
    <property type="entry name" value="Bacterial exopeptidase dimerisation domain"/>
    <property type="match status" value="1"/>
</dbReference>
<dbReference type="NCBIfam" id="NF006771">
    <property type="entry name" value="PRK09290.1-5"/>
    <property type="match status" value="1"/>
</dbReference>
<dbReference type="Pfam" id="PF01546">
    <property type="entry name" value="Peptidase_M20"/>
    <property type="match status" value="1"/>
</dbReference>
<dbReference type="PIRSF" id="PIRSF001235">
    <property type="entry name" value="Amidase_carbamoylase"/>
    <property type="match status" value="1"/>
</dbReference>
<dbReference type="NCBIfam" id="TIGR01879">
    <property type="entry name" value="hydantase"/>
    <property type="match status" value="1"/>
</dbReference>
<dbReference type="PANTHER" id="PTHR32494">
    <property type="entry name" value="ALLANTOATE DEIMINASE-RELATED"/>
    <property type="match status" value="1"/>
</dbReference>
<dbReference type="Proteomes" id="UP000292781">
    <property type="component" value="Unassembled WGS sequence"/>
</dbReference>
<gene>
    <name evidence="4" type="ORF">EYW49_05060</name>
</gene>
<evidence type="ECO:0000256" key="2">
    <source>
        <dbReference type="ARBA" id="ARBA00022801"/>
    </source>
</evidence>
<dbReference type="OrthoDB" id="9808195at2"/>